<comment type="caution">
    <text evidence="1">The sequence shown here is derived from an EMBL/GenBank/DDBJ whole genome shotgun (WGS) entry which is preliminary data.</text>
</comment>
<protein>
    <recommendedName>
        <fullName evidence="3">SET domain-containing protein</fullName>
    </recommendedName>
</protein>
<dbReference type="Gene3D" id="2.170.270.10">
    <property type="entry name" value="SET domain"/>
    <property type="match status" value="1"/>
</dbReference>
<accession>A0AAV9PQV0</accession>
<evidence type="ECO:0000313" key="2">
    <source>
        <dbReference type="Proteomes" id="UP001345827"/>
    </source>
</evidence>
<dbReference type="AlphaFoldDB" id="A0AAV9PQV0"/>
<dbReference type="EMBL" id="JAXLQG010000036">
    <property type="protein sequence ID" value="KAK5527694.1"/>
    <property type="molecule type" value="Genomic_DNA"/>
</dbReference>
<name>A0AAV9PQV0_9PEZI</name>
<organism evidence="1 2">
    <name type="scientific">Vermiconidia calcicola</name>
    <dbReference type="NCBI Taxonomy" id="1690605"/>
    <lineage>
        <taxon>Eukaryota</taxon>
        <taxon>Fungi</taxon>
        <taxon>Dikarya</taxon>
        <taxon>Ascomycota</taxon>
        <taxon>Pezizomycotina</taxon>
        <taxon>Dothideomycetes</taxon>
        <taxon>Dothideomycetidae</taxon>
        <taxon>Mycosphaerellales</taxon>
        <taxon>Extremaceae</taxon>
        <taxon>Vermiconidia</taxon>
    </lineage>
</organism>
<dbReference type="SUPFAM" id="SSF82199">
    <property type="entry name" value="SET domain"/>
    <property type="match status" value="1"/>
</dbReference>
<keyword evidence="2" id="KW-1185">Reference proteome</keyword>
<evidence type="ECO:0000313" key="1">
    <source>
        <dbReference type="EMBL" id="KAK5527694.1"/>
    </source>
</evidence>
<dbReference type="InterPro" id="IPR046341">
    <property type="entry name" value="SET_dom_sf"/>
</dbReference>
<evidence type="ECO:0008006" key="3">
    <source>
        <dbReference type="Google" id="ProtNLM"/>
    </source>
</evidence>
<dbReference type="Proteomes" id="UP001345827">
    <property type="component" value="Unassembled WGS sequence"/>
</dbReference>
<sequence>MDLSVKDHSIEASAECAMAYINHAPRSVANAHFAYCETARGRVIRVFAKKTILRPNEITIFYGSWADTTAWKCGVRAQR</sequence>
<proteinExistence type="predicted"/>
<reference evidence="1 2" key="1">
    <citation type="submission" date="2023-06" db="EMBL/GenBank/DDBJ databases">
        <title>Black Yeasts Isolated from many extreme environments.</title>
        <authorList>
            <person name="Coleine C."/>
            <person name="Stajich J.E."/>
            <person name="Selbmann L."/>
        </authorList>
    </citation>
    <scope>NUCLEOTIDE SEQUENCE [LARGE SCALE GENOMIC DNA]</scope>
    <source>
        <strain evidence="1 2">CCFEE 5887</strain>
    </source>
</reference>
<gene>
    <name evidence="1" type="ORF">LTR25_010972</name>
</gene>